<proteinExistence type="predicted"/>
<name>A0ABZ1C5P0_9BACT</name>
<feature type="compositionally biased region" description="Pro residues" evidence="1">
    <location>
        <begin position="20"/>
        <end position="29"/>
    </location>
</feature>
<reference evidence="2 3" key="1">
    <citation type="submission" date="2021-08" db="EMBL/GenBank/DDBJ databases">
        <authorList>
            <person name="Zhang D."/>
            <person name="Zhang A."/>
            <person name="Wang L."/>
        </authorList>
    </citation>
    <scope>NUCLEOTIDE SEQUENCE [LARGE SCALE GENOMIC DNA]</scope>
    <source>
        <strain evidence="2 3">WL0086</strain>
    </source>
</reference>
<feature type="region of interest" description="Disordered" evidence="1">
    <location>
        <begin position="1"/>
        <end position="29"/>
    </location>
</feature>
<protein>
    <submittedName>
        <fullName evidence="2">Uncharacterized protein</fullName>
    </submittedName>
</protein>
<organism evidence="2 3">
    <name type="scientific">Actomonas aquatica</name>
    <dbReference type="NCBI Taxonomy" id="2866162"/>
    <lineage>
        <taxon>Bacteria</taxon>
        <taxon>Pseudomonadati</taxon>
        <taxon>Verrucomicrobiota</taxon>
        <taxon>Opitutia</taxon>
        <taxon>Opitutales</taxon>
        <taxon>Opitutaceae</taxon>
        <taxon>Actomonas</taxon>
    </lineage>
</organism>
<feature type="compositionally biased region" description="Polar residues" evidence="1">
    <location>
        <begin position="1"/>
        <end position="12"/>
    </location>
</feature>
<accession>A0ABZ1C5P0</accession>
<evidence type="ECO:0000313" key="3">
    <source>
        <dbReference type="Proteomes" id="UP000738431"/>
    </source>
</evidence>
<keyword evidence="3" id="KW-1185">Reference proteome</keyword>
<gene>
    <name evidence="2" type="ORF">K1X11_017815</name>
</gene>
<dbReference type="EMBL" id="CP139781">
    <property type="protein sequence ID" value="WRQ86673.1"/>
    <property type="molecule type" value="Genomic_DNA"/>
</dbReference>
<evidence type="ECO:0000256" key="1">
    <source>
        <dbReference type="SAM" id="MobiDB-lite"/>
    </source>
</evidence>
<sequence>MRPLMLNTQAPFASSDLPDRPPPAPPPPAYAVRPIYTPPLDHGYRPTALNDRGDIIGNLVRPPRFEAGSWAATGILHPLEGEPVLQTIPTENGWPHHALSSQGHIAGAIGSPASHRRAWASHLGEFGETYWPGSVSVAQGVNAHGVVVGKTLLPVEPLLISRAFIIGPAGRPRFLNAPSGGMTDAVAINDAGTVLVNVEGLSPHHTSQRAWVWIDHAFEPLETPAECASIGHGITPDGIVFGAVRTTGGLECAALWIEGRLVDLGCPFELGFHATAAHGTHLVIGHVRDESGRLTAARWTPSHGVQLLQDLLSPTLTLHLSTATAINASGHILAASDHGPCSAGFHLSPLS</sequence>
<dbReference type="Proteomes" id="UP000738431">
    <property type="component" value="Chromosome"/>
</dbReference>
<evidence type="ECO:0000313" key="2">
    <source>
        <dbReference type="EMBL" id="WRQ86673.1"/>
    </source>
</evidence>
<reference evidence="2 3" key="2">
    <citation type="submission" date="2023-12" db="EMBL/GenBank/DDBJ databases">
        <title>Description of an unclassified Opitutus bacterium of Verrucomicrobiota.</title>
        <authorList>
            <person name="Zhang D.-F."/>
        </authorList>
    </citation>
    <scope>NUCLEOTIDE SEQUENCE [LARGE SCALE GENOMIC DNA]</scope>
    <source>
        <strain evidence="2 3">WL0086</strain>
    </source>
</reference>
<dbReference type="RefSeq" id="WP_221030510.1">
    <property type="nucleotide sequence ID" value="NZ_CP139781.1"/>
</dbReference>